<organism evidence="5 6">
    <name type="scientific">Paraferrimonas sedimenticola</name>
    <dbReference type="NCBI Taxonomy" id="375674"/>
    <lineage>
        <taxon>Bacteria</taxon>
        <taxon>Pseudomonadati</taxon>
        <taxon>Pseudomonadota</taxon>
        <taxon>Gammaproteobacteria</taxon>
        <taxon>Alteromonadales</taxon>
        <taxon>Ferrimonadaceae</taxon>
        <taxon>Paraferrimonas</taxon>
    </lineage>
</organism>
<dbReference type="Proteomes" id="UP001161422">
    <property type="component" value="Unassembled WGS sequence"/>
</dbReference>
<reference evidence="5" key="1">
    <citation type="journal article" date="2014" name="Int. J. Syst. Evol. Microbiol.">
        <title>Complete genome sequence of Corynebacterium casei LMG S-19264T (=DSM 44701T), isolated from a smear-ripened cheese.</title>
        <authorList>
            <consortium name="US DOE Joint Genome Institute (JGI-PGF)"/>
            <person name="Walter F."/>
            <person name="Albersmeier A."/>
            <person name="Kalinowski J."/>
            <person name="Ruckert C."/>
        </authorList>
    </citation>
    <scope>NUCLEOTIDE SEQUENCE</scope>
    <source>
        <strain evidence="5">NBRC 101628</strain>
    </source>
</reference>
<dbReference type="Pfam" id="PF16113">
    <property type="entry name" value="ECH_2"/>
    <property type="match status" value="1"/>
</dbReference>
<evidence type="ECO:0000256" key="1">
    <source>
        <dbReference type="ARBA" id="ARBA00001709"/>
    </source>
</evidence>
<dbReference type="GO" id="GO:0006574">
    <property type="term" value="P:L-valine catabolic process"/>
    <property type="evidence" value="ECO:0007669"/>
    <property type="project" value="TreeGrafter"/>
</dbReference>
<keyword evidence="6" id="KW-1185">Reference proteome</keyword>
<dbReference type="EC" id="3.1.2.4" evidence="2"/>
<dbReference type="AlphaFoldDB" id="A0AA37RNN7"/>
<evidence type="ECO:0000256" key="2">
    <source>
        <dbReference type="ARBA" id="ARBA00011915"/>
    </source>
</evidence>
<keyword evidence="3" id="KW-0378">Hydrolase</keyword>
<accession>A0AA37RNN7</accession>
<comment type="catalytic activity">
    <reaction evidence="1">
        <text>3-hydroxy-2-methylpropanoyl-CoA + H2O = 3-hydroxy-2-methylpropanoate + CoA + H(+)</text>
        <dbReference type="Rhea" id="RHEA:20888"/>
        <dbReference type="ChEBI" id="CHEBI:11805"/>
        <dbReference type="ChEBI" id="CHEBI:15377"/>
        <dbReference type="ChEBI" id="CHEBI:15378"/>
        <dbReference type="ChEBI" id="CHEBI:57287"/>
        <dbReference type="ChEBI" id="CHEBI:57340"/>
        <dbReference type="EC" id="3.1.2.4"/>
    </reaction>
</comment>
<dbReference type="InterPro" id="IPR032259">
    <property type="entry name" value="HIBYL-CoA-H"/>
</dbReference>
<protein>
    <recommendedName>
        <fullName evidence="2">3-hydroxyisobutyryl-CoA hydrolase</fullName>
        <ecNumber evidence="2">3.1.2.4</ecNumber>
    </recommendedName>
</protein>
<dbReference type="PANTHER" id="PTHR43176">
    <property type="entry name" value="3-HYDROXYISOBUTYRYL-COA HYDROLASE-RELATED"/>
    <property type="match status" value="1"/>
</dbReference>
<evidence type="ECO:0000313" key="5">
    <source>
        <dbReference type="EMBL" id="GLP94726.1"/>
    </source>
</evidence>
<dbReference type="EMBL" id="BSNC01000001">
    <property type="protein sequence ID" value="GLP94726.1"/>
    <property type="molecule type" value="Genomic_DNA"/>
</dbReference>
<dbReference type="CDD" id="cd06558">
    <property type="entry name" value="crotonase-like"/>
    <property type="match status" value="1"/>
</dbReference>
<dbReference type="RefSeq" id="WP_095506097.1">
    <property type="nucleotide sequence ID" value="NZ_BSNC01000001.1"/>
</dbReference>
<dbReference type="PANTHER" id="PTHR43176:SF3">
    <property type="entry name" value="3-HYDROXYISOBUTYRYL-COA HYDROLASE, MITOCHONDRIAL"/>
    <property type="match status" value="1"/>
</dbReference>
<feature type="domain" description="Enoyl-CoA hydratase/isomerase" evidence="4">
    <location>
        <begin position="16"/>
        <end position="352"/>
    </location>
</feature>
<dbReference type="SUPFAM" id="SSF52096">
    <property type="entry name" value="ClpP/crotonase"/>
    <property type="match status" value="1"/>
</dbReference>
<dbReference type="Gene3D" id="3.90.226.10">
    <property type="entry name" value="2-enoyl-CoA Hydratase, Chain A, domain 1"/>
    <property type="match status" value="1"/>
</dbReference>
<dbReference type="GO" id="GO:0003860">
    <property type="term" value="F:3-hydroxyisobutyryl-CoA hydrolase activity"/>
    <property type="evidence" value="ECO:0007669"/>
    <property type="project" value="UniProtKB-EC"/>
</dbReference>
<reference evidence="5" key="2">
    <citation type="submission" date="2023-01" db="EMBL/GenBank/DDBJ databases">
        <title>Draft genome sequence of Paraferrimonas sedimenticola strain NBRC 101628.</title>
        <authorList>
            <person name="Sun Q."/>
            <person name="Mori K."/>
        </authorList>
    </citation>
    <scope>NUCLEOTIDE SEQUENCE</scope>
    <source>
        <strain evidence="5">NBRC 101628</strain>
    </source>
</reference>
<name>A0AA37RNN7_9GAMM</name>
<evidence type="ECO:0000313" key="6">
    <source>
        <dbReference type="Proteomes" id="UP001161422"/>
    </source>
</evidence>
<dbReference type="InterPro" id="IPR045004">
    <property type="entry name" value="ECH_dom"/>
</dbReference>
<dbReference type="NCBIfam" id="NF004127">
    <property type="entry name" value="PRK05617.1"/>
    <property type="match status" value="1"/>
</dbReference>
<dbReference type="GO" id="GO:0005829">
    <property type="term" value="C:cytosol"/>
    <property type="evidence" value="ECO:0007669"/>
    <property type="project" value="TreeGrafter"/>
</dbReference>
<evidence type="ECO:0000259" key="4">
    <source>
        <dbReference type="Pfam" id="PF16113"/>
    </source>
</evidence>
<dbReference type="InterPro" id="IPR029045">
    <property type="entry name" value="ClpP/crotonase-like_dom_sf"/>
</dbReference>
<comment type="caution">
    <text evidence="5">The sequence shown here is derived from an EMBL/GenBank/DDBJ whole genome shotgun (WGS) entry which is preliminary data.</text>
</comment>
<evidence type="ECO:0000256" key="3">
    <source>
        <dbReference type="ARBA" id="ARBA00022801"/>
    </source>
</evidence>
<proteinExistence type="predicted"/>
<gene>
    <name evidence="5" type="primary">ivdE</name>
    <name evidence="5" type="ORF">GCM10007895_00320</name>
</gene>
<sequence>MVEFELLSGPNGKQLGVATLNAPKSLNALSFEMVKQLSEQLLAWQNDERVAAVLLKGSGEKAFCAGGDVVSLFNAAKADAERVSDWARDFFTYEYQVDYLIHTYAKPVVVWGSGIVMGGGLGLMAGASHRVVTETSRIAMPEVTIGLYPDVGASYFLNRMPGKVGLFLGMTGHGLNAEDARYVGLADYSLANAQLDKLIDLLSTQAWDNNAELNHRRVKACMTELSAERDVDMPAGVLADNQAQIDELMQGELTEIIKRFESLEYAPKWLARAAQTMASGSPISLALINYQHAAGQSKSLATCFREELAMSVQSLAYGDFVEGVRALLIDKDRQPKFQYERLEQVPEALVKRITQSPWEAQDHPLANLEQQGA</sequence>